<dbReference type="GO" id="GO:0003676">
    <property type="term" value="F:nucleic acid binding"/>
    <property type="evidence" value="ECO:0007669"/>
    <property type="project" value="InterPro"/>
</dbReference>
<organism evidence="4 5">
    <name type="scientific">Handroanthus impetiginosus</name>
    <dbReference type="NCBI Taxonomy" id="429701"/>
    <lineage>
        <taxon>Eukaryota</taxon>
        <taxon>Viridiplantae</taxon>
        <taxon>Streptophyta</taxon>
        <taxon>Embryophyta</taxon>
        <taxon>Tracheophyta</taxon>
        <taxon>Spermatophyta</taxon>
        <taxon>Magnoliopsida</taxon>
        <taxon>eudicotyledons</taxon>
        <taxon>Gunneridae</taxon>
        <taxon>Pentapetalae</taxon>
        <taxon>asterids</taxon>
        <taxon>lamiids</taxon>
        <taxon>Lamiales</taxon>
        <taxon>Bignoniaceae</taxon>
        <taxon>Crescentiina</taxon>
        <taxon>Tabebuia alliance</taxon>
        <taxon>Handroanthus</taxon>
    </lineage>
</organism>
<keyword evidence="5" id="KW-1185">Reference proteome</keyword>
<evidence type="ECO:0008006" key="6">
    <source>
        <dbReference type="Google" id="ProtNLM"/>
    </source>
</evidence>
<evidence type="ECO:0000256" key="3">
    <source>
        <dbReference type="ARBA" id="ARBA00022946"/>
    </source>
</evidence>
<dbReference type="STRING" id="429701.A0A2G9G077"/>
<gene>
    <name evidence="4" type="ORF">CDL12_28829</name>
</gene>
<comment type="similarity">
    <text evidence="1">Belongs to the mTERF family.</text>
</comment>
<evidence type="ECO:0000256" key="1">
    <source>
        <dbReference type="ARBA" id="ARBA00007692"/>
    </source>
</evidence>
<dbReference type="EMBL" id="NKXS01008167">
    <property type="protein sequence ID" value="PIM98687.1"/>
    <property type="molecule type" value="Genomic_DNA"/>
</dbReference>
<dbReference type="PANTHER" id="PTHR13068:SF133">
    <property type="entry name" value="MITOCHONDRIAL TRANSCRIPTION TERMINATION FACTOR FAMILY PROTEIN"/>
    <property type="match status" value="1"/>
</dbReference>
<dbReference type="InterPro" id="IPR003690">
    <property type="entry name" value="MTERF"/>
</dbReference>
<sequence length="216" mass="24928">MQLQRLLPNVAILKKYGVKESSISFLTVYYPDSLMMRSDELVKLVDKVTELGMDPSKSTFIYGINALYCMSRSTWEAKKKAYHKWGWSESDIHMAFSIHPRCMRLSKKQIMSVMEFCVNEMNCDAKSIARRPAVLLYSLEKRIMPRCRVVKFLMVKGLIKEPYNLLSILTIAYKTFSERFVMKYDNVPGLLDVYHGKLSLQDLGIDSSELAKAKLV</sequence>
<keyword evidence="2" id="KW-0806">Transcription termination</keyword>
<dbReference type="FunFam" id="1.25.70.10:FF:000001">
    <property type="entry name" value="Mitochondrial transcription termination factor-like"/>
    <property type="match status" value="1"/>
</dbReference>
<reference evidence="5" key="1">
    <citation type="journal article" date="2018" name="Gigascience">
        <title>Genome assembly of the Pink Ipe (Handroanthus impetiginosus, Bignoniaceae), a highly valued, ecologically keystone Neotropical timber forest tree.</title>
        <authorList>
            <person name="Silva-Junior O.B."/>
            <person name="Grattapaglia D."/>
            <person name="Novaes E."/>
            <person name="Collevatti R.G."/>
        </authorList>
    </citation>
    <scope>NUCLEOTIDE SEQUENCE [LARGE SCALE GENOMIC DNA]</scope>
    <source>
        <strain evidence="5">cv. UFG-1</strain>
    </source>
</reference>
<evidence type="ECO:0000313" key="5">
    <source>
        <dbReference type="Proteomes" id="UP000231279"/>
    </source>
</evidence>
<evidence type="ECO:0000313" key="4">
    <source>
        <dbReference type="EMBL" id="PIM98687.1"/>
    </source>
</evidence>
<dbReference type="OrthoDB" id="905822at2759"/>
<accession>A0A2G9G077</accession>
<keyword evidence="3" id="KW-0809">Transit peptide</keyword>
<dbReference type="SMART" id="SM00733">
    <property type="entry name" value="Mterf"/>
    <property type="match status" value="3"/>
</dbReference>
<dbReference type="PANTHER" id="PTHR13068">
    <property type="entry name" value="CGI-12 PROTEIN-RELATED"/>
    <property type="match status" value="1"/>
</dbReference>
<comment type="caution">
    <text evidence="4">The sequence shown here is derived from an EMBL/GenBank/DDBJ whole genome shotgun (WGS) entry which is preliminary data.</text>
</comment>
<keyword evidence="2" id="KW-0805">Transcription regulation</keyword>
<dbReference type="AlphaFoldDB" id="A0A2G9G077"/>
<dbReference type="InterPro" id="IPR038538">
    <property type="entry name" value="MTERF_sf"/>
</dbReference>
<keyword evidence="2" id="KW-0804">Transcription</keyword>
<dbReference type="GO" id="GO:0006353">
    <property type="term" value="P:DNA-templated transcription termination"/>
    <property type="evidence" value="ECO:0007669"/>
    <property type="project" value="UniProtKB-KW"/>
</dbReference>
<dbReference type="Gene3D" id="1.25.70.10">
    <property type="entry name" value="Transcription termination factor 3, mitochondrial"/>
    <property type="match status" value="1"/>
</dbReference>
<evidence type="ECO:0000256" key="2">
    <source>
        <dbReference type="ARBA" id="ARBA00022472"/>
    </source>
</evidence>
<dbReference type="Pfam" id="PF02536">
    <property type="entry name" value="mTERF"/>
    <property type="match status" value="1"/>
</dbReference>
<dbReference type="Proteomes" id="UP000231279">
    <property type="component" value="Unassembled WGS sequence"/>
</dbReference>
<proteinExistence type="inferred from homology"/>
<protein>
    <recommendedName>
        <fullName evidence="6">Mitochondrial transcription termination factor, mTERF</fullName>
    </recommendedName>
</protein>
<name>A0A2G9G077_9LAMI</name>